<accession>A0A6G1IDN1</accession>
<dbReference type="Proteomes" id="UP000799291">
    <property type="component" value="Unassembled WGS sequence"/>
</dbReference>
<feature type="signal peptide" evidence="1">
    <location>
        <begin position="1"/>
        <end position="17"/>
    </location>
</feature>
<evidence type="ECO:0000256" key="1">
    <source>
        <dbReference type="SAM" id="SignalP"/>
    </source>
</evidence>
<dbReference type="Pfam" id="PF16010">
    <property type="entry name" value="CDH-cyt"/>
    <property type="match status" value="1"/>
</dbReference>
<feature type="chain" id="PRO_5026087755" evidence="1">
    <location>
        <begin position="18"/>
        <end position="215"/>
    </location>
</feature>
<sequence>MKLSTLFVGGLASLAAAQTPAPYTDAKSGITFNYFAHSTGYFFGLALPANSTGNTDFIATIGGKGTGWSGTSLGGGMLGKLLILAWPNGQNIVSSFRKTANYGSPAVATGTFTQTSIPNGTYVNSTHWTYTFLCSKCILTDKTTFAPTDTAPSLGYAVNANAPSQKTNPASSVSKHSTEGQVVFDLKKAQNANFATWKTWAGKPAVAKRERPFLG</sequence>
<protein>
    <submittedName>
        <fullName evidence="3">Iron reductase domain protein</fullName>
    </submittedName>
</protein>
<evidence type="ECO:0000313" key="3">
    <source>
        <dbReference type="EMBL" id="KAF2676083.1"/>
    </source>
</evidence>
<organism evidence="3 4">
    <name type="scientific">Lentithecium fluviatile CBS 122367</name>
    <dbReference type="NCBI Taxonomy" id="1168545"/>
    <lineage>
        <taxon>Eukaryota</taxon>
        <taxon>Fungi</taxon>
        <taxon>Dikarya</taxon>
        <taxon>Ascomycota</taxon>
        <taxon>Pezizomycotina</taxon>
        <taxon>Dothideomycetes</taxon>
        <taxon>Pleosporomycetidae</taxon>
        <taxon>Pleosporales</taxon>
        <taxon>Massarineae</taxon>
        <taxon>Lentitheciaceae</taxon>
        <taxon>Lentithecium</taxon>
    </lineage>
</organism>
<dbReference type="AlphaFoldDB" id="A0A6G1IDN1"/>
<dbReference type="EMBL" id="MU005640">
    <property type="protein sequence ID" value="KAF2676083.1"/>
    <property type="molecule type" value="Genomic_DNA"/>
</dbReference>
<reference evidence="3" key="1">
    <citation type="journal article" date="2020" name="Stud. Mycol.">
        <title>101 Dothideomycetes genomes: a test case for predicting lifestyles and emergence of pathogens.</title>
        <authorList>
            <person name="Haridas S."/>
            <person name="Albert R."/>
            <person name="Binder M."/>
            <person name="Bloem J."/>
            <person name="Labutti K."/>
            <person name="Salamov A."/>
            <person name="Andreopoulos B."/>
            <person name="Baker S."/>
            <person name="Barry K."/>
            <person name="Bills G."/>
            <person name="Bluhm B."/>
            <person name="Cannon C."/>
            <person name="Castanera R."/>
            <person name="Culley D."/>
            <person name="Daum C."/>
            <person name="Ezra D."/>
            <person name="Gonzalez J."/>
            <person name="Henrissat B."/>
            <person name="Kuo A."/>
            <person name="Liang C."/>
            <person name="Lipzen A."/>
            <person name="Lutzoni F."/>
            <person name="Magnuson J."/>
            <person name="Mondo S."/>
            <person name="Nolan M."/>
            <person name="Ohm R."/>
            <person name="Pangilinan J."/>
            <person name="Park H.-J."/>
            <person name="Ramirez L."/>
            <person name="Alfaro M."/>
            <person name="Sun H."/>
            <person name="Tritt A."/>
            <person name="Yoshinaga Y."/>
            <person name="Zwiers L.-H."/>
            <person name="Turgeon B."/>
            <person name="Goodwin S."/>
            <person name="Spatafora J."/>
            <person name="Crous P."/>
            <person name="Grigoriev I."/>
        </authorList>
    </citation>
    <scope>NUCLEOTIDE SEQUENCE</scope>
    <source>
        <strain evidence="3">CBS 122367</strain>
    </source>
</reference>
<dbReference type="InterPro" id="IPR053208">
    <property type="entry name" value="GMC_Oxidoreductase_CD"/>
</dbReference>
<dbReference type="OrthoDB" id="413885at2759"/>
<evidence type="ECO:0000259" key="2">
    <source>
        <dbReference type="Pfam" id="PF16010"/>
    </source>
</evidence>
<dbReference type="PANTHER" id="PTHR47190">
    <property type="entry name" value="DEHYDROGENASE, PUTATIVE-RELATED"/>
    <property type="match status" value="1"/>
</dbReference>
<dbReference type="Gene3D" id="2.60.40.1210">
    <property type="entry name" value="Cellobiose dehydrogenase, cytochrome domain"/>
    <property type="match status" value="1"/>
</dbReference>
<dbReference type="PANTHER" id="PTHR47190:SF4">
    <property type="entry name" value="DEHYDROGENASE, PUTATIVE-RELATED"/>
    <property type="match status" value="1"/>
</dbReference>
<keyword evidence="1" id="KW-0732">Signal</keyword>
<dbReference type="CDD" id="cd09630">
    <property type="entry name" value="CDH_like_cytochrome"/>
    <property type="match status" value="1"/>
</dbReference>
<evidence type="ECO:0000313" key="4">
    <source>
        <dbReference type="Proteomes" id="UP000799291"/>
    </source>
</evidence>
<dbReference type="InterPro" id="IPR015920">
    <property type="entry name" value="Cellobiose_DH-like_cyt"/>
</dbReference>
<name>A0A6G1IDN1_9PLEO</name>
<proteinExistence type="predicted"/>
<feature type="domain" description="Cellobiose dehydrogenase-like cytochrome" evidence="2">
    <location>
        <begin position="23"/>
        <end position="195"/>
    </location>
</feature>
<gene>
    <name evidence="3" type="ORF">K458DRAFT_322817</name>
</gene>
<keyword evidence="4" id="KW-1185">Reference proteome</keyword>
<dbReference type="SUPFAM" id="SSF49344">
    <property type="entry name" value="CBD9-like"/>
    <property type="match status" value="1"/>
</dbReference>